<organism evidence="1 2">
    <name type="scientific">Bifidobacterium castoris</name>
    <dbReference type="NCBI Taxonomy" id="2306972"/>
    <lineage>
        <taxon>Bacteria</taxon>
        <taxon>Bacillati</taxon>
        <taxon>Actinomycetota</taxon>
        <taxon>Actinomycetes</taxon>
        <taxon>Bifidobacteriales</taxon>
        <taxon>Bifidobacteriaceae</taxon>
        <taxon>Bifidobacterium</taxon>
    </lineage>
</organism>
<proteinExistence type="predicted"/>
<dbReference type="EMBL" id="QXGI01000001">
    <property type="protein sequence ID" value="RSX49598.1"/>
    <property type="molecule type" value="Genomic_DNA"/>
</dbReference>
<keyword evidence="2" id="KW-1185">Reference proteome</keyword>
<evidence type="ECO:0000313" key="1">
    <source>
        <dbReference type="EMBL" id="RSX49598.1"/>
    </source>
</evidence>
<name>A0A430F9W6_9BIFI</name>
<gene>
    <name evidence="1" type="ORF">D2E22_0059</name>
</gene>
<dbReference type="AlphaFoldDB" id="A0A430F9W6"/>
<dbReference type="Gene3D" id="3.40.50.450">
    <property type="match status" value="1"/>
</dbReference>
<keyword evidence="1" id="KW-0808">Transferase</keyword>
<dbReference type="InterPro" id="IPR007710">
    <property type="entry name" value="Nucleoside_deoxyribTrfase"/>
</dbReference>
<evidence type="ECO:0000313" key="2">
    <source>
        <dbReference type="Proteomes" id="UP000288052"/>
    </source>
</evidence>
<reference evidence="1 2" key="1">
    <citation type="submission" date="2018-09" db="EMBL/GenBank/DDBJ databases">
        <title>Characterization of the phylogenetic diversity of five novel species belonging to the genus Bifidobacterium.</title>
        <authorList>
            <person name="Lugli G.A."/>
            <person name="Duranti S."/>
            <person name="Milani C."/>
        </authorList>
    </citation>
    <scope>NUCLEOTIDE SEQUENCE [LARGE SCALE GENOMIC DNA]</scope>
    <source>
        <strain evidence="1 2">2020B</strain>
    </source>
</reference>
<comment type="caution">
    <text evidence="1">The sequence shown here is derived from an EMBL/GenBank/DDBJ whole genome shotgun (WGS) entry which is preliminary data.</text>
</comment>
<dbReference type="GO" id="GO:0016740">
    <property type="term" value="F:transferase activity"/>
    <property type="evidence" value="ECO:0007669"/>
    <property type="project" value="UniProtKB-KW"/>
</dbReference>
<protein>
    <submittedName>
        <fullName evidence="1">Nucleoside 2-deoxyribosyltransferase</fullName>
    </submittedName>
</protein>
<dbReference type="SUPFAM" id="SSF52309">
    <property type="entry name" value="N-(deoxy)ribosyltransferase-like"/>
    <property type="match status" value="1"/>
</dbReference>
<sequence>MFAAADTPAPILLTADCPRVTPGARFNGAMENFDTNQSMHFTSSKPIYDFYVAGPYETDEQVESMERLERVLKGRGKNLYLPRFAMDVNVAGPRAVFEDRIRAIGNSAALIANLDDKDPGTVFSMGYASALGKPVYAYCEGILPNARISLMIDQAATAVLDGPADLESLLDSGRVKPLDLDQH</sequence>
<accession>A0A430F9W6</accession>
<dbReference type="Pfam" id="PF05014">
    <property type="entry name" value="Nuc_deoxyrib_tr"/>
    <property type="match status" value="1"/>
</dbReference>
<dbReference type="Proteomes" id="UP000288052">
    <property type="component" value="Unassembled WGS sequence"/>
</dbReference>